<dbReference type="Proteomes" id="UP000037175">
    <property type="component" value="Unassembled WGS sequence"/>
</dbReference>
<dbReference type="SUPFAM" id="SSF140500">
    <property type="entry name" value="BAS1536-like"/>
    <property type="match status" value="1"/>
</dbReference>
<dbReference type="InterPro" id="IPR018540">
    <property type="entry name" value="Spo0E-like"/>
</dbReference>
<name>A0A0L6W6V4_9FIRM</name>
<dbReference type="GO" id="GO:0043937">
    <property type="term" value="P:regulation of sporulation"/>
    <property type="evidence" value="ECO:0007669"/>
    <property type="project" value="InterPro"/>
</dbReference>
<evidence type="ECO:0000313" key="2">
    <source>
        <dbReference type="Proteomes" id="UP000037175"/>
    </source>
</evidence>
<protein>
    <submittedName>
        <fullName evidence="1">Sporulation stage 0, Spo0E-like regulatory phosphatase</fullName>
    </submittedName>
</protein>
<organism evidence="1 2">
    <name type="scientific">Thermincola ferriacetica</name>
    <dbReference type="NCBI Taxonomy" id="281456"/>
    <lineage>
        <taxon>Bacteria</taxon>
        <taxon>Bacillati</taxon>
        <taxon>Bacillota</taxon>
        <taxon>Clostridia</taxon>
        <taxon>Eubacteriales</taxon>
        <taxon>Thermincolaceae</taxon>
        <taxon>Thermincola</taxon>
    </lineage>
</organism>
<evidence type="ECO:0000313" key="1">
    <source>
        <dbReference type="EMBL" id="KNZ71201.1"/>
    </source>
</evidence>
<comment type="caution">
    <text evidence="1">The sequence shown here is derived from an EMBL/GenBank/DDBJ whole genome shotgun (WGS) entry which is preliminary data.</text>
</comment>
<dbReference type="EMBL" id="LGTE01000001">
    <property type="protein sequence ID" value="KNZ71201.1"/>
    <property type="molecule type" value="Genomic_DNA"/>
</dbReference>
<dbReference type="RefSeq" id="WP_013120201.1">
    <property type="nucleotide sequence ID" value="NZ_LGTE01000001.1"/>
</dbReference>
<dbReference type="InterPro" id="IPR036638">
    <property type="entry name" value="HLH_DNA-bd_sf"/>
</dbReference>
<reference evidence="2" key="1">
    <citation type="submission" date="2015-07" db="EMBL/GenBank/DDBJ databases">
        <title>Complete Genome of Thermincola ferriacetica strain Z-0001T.</title>
        <authorList>
            <person name="Lusk B."/>
            <person name="Badalamenti J.P."/>
            <person name="Parameswaran P."/>
            <person name="Bond D.R."/>
            <person name="Torres C.I."/>
        </authorList>
    </citation>
    <scope>NUCLEOTIDE SEQUENCE [LARGE SCALE GENOMIC DNA]</scope>
    <source>
        <strain evidence="2">Z-0001</strain>
    </source>
</reference>
<accession>A0A0L6W6V4</accession>
<dbReference type="GO" id="GO:0046983">
    <property type="term" value="F:protein dimerization activity"/>
    <property type="evidence" value="ECO:0007669"/>
    <property type="project" value="InterPro"/>
</dbReference>
<sequence>MDKIRLETEIKRLQDKLALLAAIKNFSFSDPEVYACSCRIDNLIVEYMKANC</sequence>
<dbReference type="AlphaFoldDB" id="A0A0L6W6V4"/>
<gene>
    <name evidence="1" type="ORF">Tfer_0280</name>
</gene>
<dbReference type="InterPro" id="IPR037208">
    <property type="entry name" value="Spo0E-like_sf"/>
</dbReference>
<dbReference type="Gene3D" id="4.10.280.10">
    <property type="entry name" value="Helix-loop-helix DNA-binding domain"/>
    <property type="match status" value="1"/>
</dbReference>
<proteinExistence type="predicted"/>
<keyword evidence="2" id="KW-1185">Reference proteome</keyword>
<dbReference type="Pfam" id="PF09388">
    <property type="entry name" value="SpoOE-like"/>
    <property type="match status" value="1"/>
</dbReference>